<accession>A0A1R2D4U7</accession>
<sequence>MNISTRLKLKRFLQPSNSESISLTPIRVFITKKGNSKLEGKSLSLTNFIAKTQSSKFEALSIGKRKEVTKDAQINKKNSVGKAYERKLKKLNIITIKDIVEVRKINSPILQTCTPSIKKHNYKPDSICIKPETHYPSIHKSAHKKKLNKEKFKQLSSMSFIISAKDILSHSRYSFPDIKFH</sequence>
<reference evidence="1 2" key="1">
    <citation type="submission" date="2016-11" db="EMBL/GenBank/DDBJ databases">
        <title>The macronuclear genome of Stentor coeruleus: a giant cell with tiny introns.</title>
        <authorList>
            <person name="Slabodnick M."/>
            <person name="Ruby J.G."/>
            <person name="Reiff S.B."/>
            <person name="Swart E.C."/>
            <person name="Gosai S."/>
            <person name="Prabakaran S."/>
            <person name="Witkowska E."/>
            <person name="Larue G.E."/>
            <person name="Fisher S."/>
            <person name="Freeman R.M."/>
            <person name="Gunawardena J."/>
            <person name="Chu W."/>
            <person name="Stover N.A."/>
            <person name="Gregory B.D."/>
            <person name="Nowacki M."/>
            <person name="Derisi J."/>
            <person name="Roy S.W."/>
            <person name="Marshall W.F."/>
            <person name="Sood P."/>
        </authorList>
    </citation>
    <scope>NUCLEOTIDE SEQUENCE [LARGE SCALE GENOMIC DNA]</scope>
    <source>
        <strain evidence="1">WM001</strain>
    </source>
</reference>
<dbReference type="Proteomes" id="UP000187209">
    <property type="component" value="Unassembled WGS sequence"/>
</dbReference>
<keyword evidence="2" id="KW-1185">Reference proteome</keyword>
<protein>
    <submittedName>
        <fullName evidence="1">Uncharacterized protein</fullName>
    </submittedName>
</protein>
<dbReference type="EMBL" id="MPUH01000001">
    <property type="protein sequence ID" value="OMJ96294.1"/>
    <property type="molecule type" value="Genomic_DNA"/>
</dbReference>
<proteinExistence type="predicted"/>
<evidence type="ECO:0000313" key="1">
    <source>
        <dbReference type="EMBL" id="OMJ96294.1"/>
    </source>
</evidence>
<comment type="caution">
    <text evidence="1">The sequence shown here is derived from an EMBL/GenBank/DDBJ whole genome shotgun (WGS) entry which is preliminary data.</text>
</comment>
<evidence type="ECO:0000313" key="2">
    <source>
        <dbReference type="Proteomes" id="UP000187209"/>
    </source>
</evidence>
<name>A0A1R2D4U7_9CILI</name>
<gene>
    <name evidence="1" type="ORF">SteCoe_19</name>
</gene>
<organism evidence="1 2">
    <name type="scientific">Stentor coeruleus</name>
    <dbReference type="NCBI Taxonomy" id="5963"/>
    <lineage>
        <taxon>Eukaryota</taxon>
        <taxon>Sar</taxon>
        <taxon>Alveolata</taxon>
        <taxon>Ciliophora</taxon>
        <taxon>Postciliodesmatophora</taxon>
        <taxon>Heterotrichea</taxon>
        <taxon>Heterotrichida</taxon>
        <taxon>Stentoridae</taxon>
        <taxon>Stentor</taxon>
    </lineage>
</organism>
<dbReference type="AlphaFoldDB" id="A0A1R2D4U7"/>